<feature type="compositionally biased region" description="Basic and acidic residues" evidence="1">
    <location>
        <begin position="82"/>
        <end position="91"/>
    </location>
</feature>
<gene>
    <name evidence="2" type="ORF">OLC1_LOCUS20130</name>
</gene>
<accession>A0AAV1DYK6</accession>
<keyword evidence="3" id="KW-1185">Reference proteome</keyword>
<feature type="region of interest" description="Disordered" evidence="1">
    <location>
        <begin position="69"/>
        <end position="121"/>
    </location>
</feature>
<evidence type="ECO:0000313" key="2">
    <source>
        <dbReference type="EMBL" id="CAI9113049.1"/>
    </source>
</evidence>
<sequence length="442" mass="49849">MANNPSSSRTYGHNPHFPNQNNENPVVQAYINLLAPLENPRPDYHNLIHNQSATPNPIENINKISNSVHANRSTASSLPSREGSRQDDRVSRRIRSRAQCHNVYHPRERLHYGGGSSSSSRNHQAELNQYICIEKTHMKGLILPSPSSFPIHESNRISNLSLVNPLPAQPPLLPVVQSTPPILPPRLPPLLALVVQLIPPSPGAQVVHWFAIEAPNIMKYGSIPAHQCFGELVRSPWNSAINEGLDWQIYHNNLVGQSIQSIPTITSQIVSTDRSVMLHDEIRIISTQKDEWENQDAGSNQMAPFLEMERVEQPAKVLFQFDEEFNPITYQGPVQVHKKAIQISPSMIPSSSFGIGLKNLQSTTSIRNSTNEVDAEKNKHEEEVGESQGSTKLNERRSKMHLQMETNFERNDPFLGKDELLDLINWPDDQLMGNTDRFRFEI</sequence>
<feature type="region of interest" description="Disordered" evidence="1">
    <location>
        <begin position="367"/>
        <end position="396"/>
    </location>
</feature>
<protein>
    <submittedName>
        <fullName evidence="2">OLC1v1013576C1</fullName>
    </submittedName>
</protein>
<reference evidence="2" key="1">
    <citation type="submission" date="2023-03" db="EMBL/GenBank/DDBJ databases">
        <authorList>
            <person name="Julca I."/>
        </authorList>
    </citation>
    <scope>NUCLEOTIDE SEQUENCE</scope>
</reference>
<dbReference type="Proteomes" id="UP001161247">
    <property type="component" value="Chromosome 7"/>
</dbReference>
<dbReference type="EMBL" id="OX459124">
    <property type="protein sequence ID" value="CAI9113049.1"/>
    <property type="molecule type" value="Genomic_DNA"/>
</dbReference>
<name>A0AAV1DYK6_OLDCO</name>
<feature type="compositionally biased region" description="Polar residues" evidence="1">
    <location>
        <begin position="69"/>
        <end position="79"/>
    </location>
</feature>
<feature type="region of interest" description="Disordered" evidence="1">
    <location>
        <begin position="1"/>
        <end position="23"/>
    </location>
</feature>
<dbReference type="AlphaFoldDB" id="A0AAV1DYK6"/>
<evidence type="ECO:0000256" key="1">
    <source>
        <dbReference type="SAM" id="MobiDB-lite"/>
    </source>
</evidence>
<evidence type="ECO:0000313" key="3">
    <source>
        <dbReference type="Proteomes" id="UP001161247"/>
    </source>
</evidence>
<organism evidence="2 3">
    <name type="scientific">Oldenlandia corymbosa var. corymbosa</name>
    <dbReference type="NCBI Taxonomy" id="529605"/>
    <lineage>
        <taxon>Eukaryota</taxon>
        <taxon>Viridiplantae</taxon>
        <taxon>Streptophyta</taxon>
        <taxon>Embryophyta</taxon>
        <taxon>Tracheophyta</taxon>
        <taxon>Spermatophyta</taxon>
        <taxon>Magnoliopsida</taxon>
        <taxon>eudicotyledons</taxon>
        <taxon>Gunneridae</taxon>
        <taxon>Pentapetalae</taxon>
        <taxon>asterids</taxon>
        <taxon>lamiids</taxon>
        <taxon>Gentianales</taxon>
        <taxon>Rubiaceae</taxon>
        <taxon>Rubioideae</taxon>
        <taxon>Spermacoceae</taxon>
        <taxon>Hedyotis-Oldenlandia complex</taxon>
        <taxon>Oldenlandia</taxon>
    </lineage>
</organism>
<proteinExistence type="predicted"/>